<dbReference type="GO" id="GO:0035438">
    <property type="term" value="F:cyclic-di-GMP binding"/>
    <property type="evidence" value="ECO:0007669"/>
    <property type="project" value="TreeGrafter"/>
</dbReference>
<comment type="catalytic activity">
    <reaction evidence="13">
        <text>H(+)(in) = H(+)(out)</text>
        <dbReference type="Rhea" id="RHEA:34979"/>
        <dbReference type="ChEBI" id="CHEBI:15378"/>
    </reaction>
</comment>
<dbReference type="GO" id="GO:0048471">
    <property type="term" value="C:perinuclear region of cytoplasm"/>
    <property type="evidence" value="ECO:0007669"/>
    <property type="project" value="UniProtKB-SubCell"/>
</dbReference>
<evidence type="ECO:0000256" key="8">
    <source>
        <dbReference type="ARBA" id="ARBA00022692"/>
    </source>
</evidence>
<evidence type="ECO:0000259" key="15">
    <source>
        <dbReference type="Pfam" id="PF23417"/>
    </source>
</evidence>
<evidence type="ECO:0000256" key="3">
    <source>
        <dbReference type="ARBA" id="ARBA00004542"/>
    </source>
</evidence>
<evidence type="ECO:0000256" key="6">
    <source>
        <dbReference type="ARBA" id="ARBA00009027"/>
    </source>
</evidence>
<dbReference type="EMBL" id="BEZZ01000033">
    <property type="protein sequence ID" value="GCC23554.1"/>
    <property type="molecule type" value="Genomic_DNA"/>
</dbReference>
<feature type="domain" description="STING ligand-binding" evidence="14">
    <location>
        <begin position="159"/>
        <end position="342"/>
    </location>
</feature>
<dbReference type="STRING" id="137246.A0A401RZG7"/>
<dbReference type="GO" id="GO:0002218">
    <property type="term" value="P:activation of innate immune response"/>
    <property type="evidence" value="ECO:0007669"/>
    <property type="project" value="InterPro"/>
</dbReference>
<evidence type="ECO:0000256" key="13">
    <source>
        <dbReference type="ARBA" id="ARBA00024169"/>
    </source>
</evidence>
<dbReference type="GO" id="GO:0000139">
    <property type="term" value="C:Golgi membrane"/>
    <property type="evidence" value="ECO:0007669"/>
    <property type="project" value="UniProtKB-SubCell"/>
</dbReference>
<keyword evidence="10" id="KW-0256">Endoplasmic reticulum</keyword>
<dbReference type="CDD" id="cd22658">
    <property type="entry name" value="STING_C_metazoan-like"/>
    <property type="match status" value="1"/>
</dbReference>
<dbReference type="Pfam" id="PF23417">
    <property type="entry name" value="STING_TM"/>
    <property type="match status" value="1"/>
</dbReference>
<dbReference type="InterPro" id="IPR047191">
    <property type="entry name" value="STING_C_chordates"/>
</dbReference>
<dbReference type="GO" id="GO:0000045">
    <property type="term" value="P:autophagosome assembly"/>
    <property type="evidence" value="ECO:0007669"/>
    <property type="project" value="TreeGrafter"/>
</dbReference>
<sequence>MVVLSQLFADDIPLPRGNAAKWSSIFVMLASFSYMFICTEVNIVAQQIIFQLFISLLAQSMLKLCDFLEECRHVPSRYKNSWKAFSASFNQNGYGYRLVVFILFYCIVQHCRINDVHFTSSLAWNVSSYCFCCAFLKVFGFLDLTPAEISEICEKSKFNVAHGLAWSYYVGYLKLILPNLEERIKKCYVKNVLDCKENWKLYILIPFSCKIYGKLEKMDSKIEFCQNLPEICIDRAGIKARSYKNSIYTIYDQNNRPHHCILEYATPLGSLFEMSNDATAAFSKEQRLEQAKLFYITLVNILNNSQECAGYFRLIPYDDDLEEGQMDSHFLSTLILKHLAQERIEYTVPEQATWNELLNEDQLMISKSDDPQTLQSINH</sequence>
<name>A0A401RZG7_CHIPU</name>
<dbReference type="GO" id="GO:0005789">
    <property type="term" value="C:endoplasmic reticulum membrane"/>
    <property type="evidence" value="ECO:0007669"/>
    <property type="project" value="UniProtKB-SubCell"/>
</dbReference>
<evidence type="ECO:0000313" key="16">
    <source>
        <dbReference type="EMBL" id="GCC23554.1"/>
    </source>
</evidence>
<dbReference type="GO" id="GO:0000421">
    <property type="term" value="C:autophagosome membrane"/>
    <property type="evidence" value="ECO:0007669"/>
    <property type="project" value="UniProtKB-SubCell"/>
</dbReference>
<evidence type="ECO:0000256" key="2">
    <source>
        <dbReference type="ARBA" id="ARBA00004477"/>
    </source>
</evidence>
<dbReference type="OMA" id="CPLNYVW"/>
<reference evidence="16 17" key="1">
    <citation type="journal article" date="2018" name="Nat. Ecol. Evol.">
        <title>Shark genomes provide insights into elasmobranch evolution and the origin of vertebrates.</title>
        <authorList>
            <person name="Hara Y"/>
            <person name="Yamaguchi K"/>
            <person name="Onimaru K"/>
            <person name="Kadota M"/>
            <person name="Koyanagi M"/>
            <person name="Keeley SD"/>
            <person name="Tatsumi K"/>
            <person name="Tanaka K"/>
            <person name="Motone F"/>
            <person name="Kageyama Y"/>
            <person name="Nozu R"/>
            <person name="Adachi N"/>
            <person name="Nishimura O"/>
            <person name="Nakagawa R"/>
            <person name="Tanegashima C"/>
            <person name="Kiyatake I"/>
            <person name="Matsumoto R"/>
            <person name="Murakumo K"/>
            <person name="Nishida K"/>
            <person name="Terakita A"/>
            <person name="Kuratani S"/>
            <person name="Sato K"/>
            <person name="Hyodo S Kuraku.S."/>
        </authorList>
    </citation>
    <scope>NUCLEOTIDE SEQUENCE [LARGE SCALE GENOMIC DNA]</scope>
</reference>
<evidence type="ECO:0000256" key="11">
    <source>
        <dbReference type="ARBA" id="ARBA00022989"/>
    </source>
</evidence>
<dbReference type="GO" id="GO:0061507">
    <property type="term" value="F:2',3'-cyclic GMP-AMP binding"/>
    <property type="evidence" value="ECO:0007669"/>
    <property type="project" value="TreeGrafter"/>
</dbReference>
<evidence type="ECO:0000313" key="17">
    <source>
        <dbReference type="Proteomes" id="UP000287033"/>
    </source>
</evidence>
<comment type="caution">
    <text evidence="16">The sequence shown here is derived from an EMBL/GenBank/DDBJ whole genome shotgun (WGS) entry which is preliminary data.</text>
</comment>
<protein>
    <recommendedName>
        <fullName evidence="7">Stimulator of interferon genes protein</fullName>
    </recommendedName>
</protein>
<comment type="similarity">
    <text evidence="6">Belongs to the STING family.</text>
</comment>
<keyword evidence="8" id="KW-0812">Transmembrane</keyword>
<organism evidence="16 17">
    <name type="scientific">Chiloscyllium punctatum</name>
    <name type="common">Brownbanded bambooshark</name>
    <name type="synonym">Hemiscyllium punctatum</name>
    <dbReference type="NCBI Taxonomy" id="137246"/>
    <lineage>
        <taxon>Eukaryota</taxon>
        <taxon>Metazoa</taxon>
        <taxon>Chordata</taxon>
        <taxon>Craniata</taxon>
        <taxon>Vertebrata</taxon>
        <taxon>Chondrichthyes</taxon>
        <taxon>Elasmobranchii</taxon>
        <taxon>Galeomorphii</taxon>
        <taxon>Galeoidea</taxon>
        <taxon>Orectolobiformes</taxon>
        <taxon>Hemiscylliidae</taxon>
        <taxon>Chiloscyllium</taxon>
    </lineage>
</organism>
<dbReference type="InterPro" id="IPR055432">
    <property type="entry name" value="STING_LBD"/>
</dbReference>
<evidence type="ECO:0000256" key="5">
    <source>
        <dbReference type="ARBA" id="ARBA00004653"/>
    </source>
</evidence>
<feature type="domain" description="STING transmembrane" evidence="15">
    <location>
        <begin position="48"/>
        <end position="157"/>
    </location>
</feature>
<gene>
    <name evidence="16" type="ORF">chiPu_0001951</name>
</gene>
<dbReference type="GO" id="GO:0045087">
    <property type="term" value="P:innate immune response"/>
    <property type="evidence" value="ECO:0007669"/>
    <property type="project" value="TreeGrafter"/>
</dbReference>
<dbReference type="FunFam" id="1.20.5.5200:FF:000001">
    <property type="entry name" value="Stimulator of interferon genes protein"/>
    <property type="match status" value="1"/>
</dbReference>
<dbReference type="Proteomes" id="UP000287033">
    <property type="component" value="Unassembled WGS sequence"/>
</dbReference>
<dbReference type="Pfam" id="PF15009">
    <property type="entry name" value="STING_LBD"/>
    <property type="match status" value="1"/>
</dbReference>
<dbReference type="InterPro" id="IPR055434">
    <property type="entry name" value="STING_TM"/>
</dbReference>
<dbReference type="GO" id="GO:0051607">
    <property type="term" value="P:defense response to virus"/>
    <property type="evidence" value="ECO:0007669"/>
    <property type="project" value="TreeGrafter"/>
</dbReference>
<dbReference type="GO" id="GO:0033116">
    <property type="term" value="C:endoplasmic reticulum-Golgi intermediate compartment membrane"/>
    <property type="evidence" value="ECO:0007669"/>
    <property type="project" value="UniProtKB-SubCell"/>
</dbReference>
<dbReference type="PANTHER" id="PTHR34339:SF1">
    <property type="entry name" value="STIMULATOR OF INTERFERON GENES PROTEIN"/>
    <property type="match status" value="1"/>
</dbReference>
<proteinExistence type="inferred from homology"/>
<dbReference type="AlphaFoldDB" id="A0A401RZG7"/>
<dbReference type="InterPro" id="IPR029158">
    <property type="entry name" value="STING"/>
</dbReference>
<dbReference type="InterPro" id="IPR038623">
    <property type="entry name" value="STING_C_sf"/>
</dbReference>
<evidence type="ECO:0000259" key="14">
    <source>
        <dbReference type="Pfam" id="PF15009"/>
    </source>
</evidence>
<evidence type="ECO:0000256" key="12">
    <source>
        <dbReference type="ARBA" id="ARBA00023136"/>
    </source>
</evidence>
<evidence type="ECO:0000256" key="4">
    <source>
        <dbReference type="ARBA" id="ARBA00004556"/>
    </source>
</evidence>
<evidence type="ECO:0000256" key="10">
    <source>
        <dbReference type="ARBA" id="ARBA00022824"/>
    </source>
</evidence>
<dbReference type="OrthoDB" id="6053839at2759"/>
<evidence type="ECO:0000256" key="7">
    <source>
        <dbReference type="ARBA" id="ARBA00018708"/>
    </source>
</evidence>
<keyword evidence="9" id="KW-0547">Nucleotide-binding</keyword>
<keyword evidence="17" id="KW-1185">Reference proteome</keyword>
<dbReference type="GO" id="GO:0016239">
    <property type="term" value="P:positive regulation of macroautophagy"/>
    <property type="evidence" value="ECO:0007669"/>
    <property type="project" value="TreeGrafter"/>
</dbReference>
<keyword evidence="11" id="KW-1133">Transmembrane helix</keyword>
<dbReference type="FunFam" id="3.40.50.12100:FF:000001">
    <property type="entry name" value="Stimulator of interferon genes protein"/>
    <property type="match status" value="1"/>
</dbReference>
<comment type="subcellular location">
    <subcellularLocation>
        <location evidence="4">Cytoplasm</location>
        <location evidence="4">Perinuclear region</location>
    </subcellularLocation>
    <subcellularLocation>
        <location evidence="3">Cytoplasmic vesicle</location>
        <location evidence="3">Autophagosome membrane</location>
        <topology evidence="3">Multi-pass membrane protein</topology>
    </subcellularLocation>
    <subcellularLocation>
        <location evidence="2">Endoplasmic reticulum membrane</location>
        <topology evidence="2">Multi-pass membrane protein</topology>
    </subcellularLocation>
    <subcellularLocation>
        <location evidence="1">Endoplasmic reticulum-Golgi intermediate compartment membrane</location>
        <topology evidence="1">Multi-pass membrane protein</topology>
    </subcellularLocation>
    <subcellularLocation>
        <location evidence="5">Golgi apparatus membrane</location>
        <topology evidence="5">Multi-pass membrane protein</topology>
    </subcellularLocation>
</comment>
<dbReference type="Gene3D" id="1.20.5.5200">
    <property type="match status" value="1"/>
</dbReference>
<dbReference type="PANTHER" id="PTHR34339">
    <property type="entry name" value="STIMULATOR OF INTERFERON GENES PROTEIN"/>
    <property type="match status" value="1"/>
</dbReference>
<keyword evidence="12" id="KW-0472">Membrane</keyword>
<evidence type="ECO:0000256" key="9">
    <source>
        <dbReference type="ARBA" id="ARBA00022741"/>
    </source>
</evidence>
<dbReference type="GO" id="GO:0061709">
    <property type="term" value="P:reticulophagy"/>
    <property type="evidence" value="ECO:0007669"/>
    <property type="project" value="TreeGrafter"/>
</dbReference>
<accession>A0A401RZG7</accession>
<dbReference type="Gene3D" id="3.40.50.12100">
    <property type="entry name" value="Stimulator of interferon genes protein"/>
    <property type="match status" value="1"/>
</dbReference>
<evidence type="ECO:0000256" key="1">
    <source>
        <dbReference type="ARBA" id="ARBA00004457"/>
    </source>
</evidence>
<dbReference type="GO" id="GO:0032481">
    <property type="term" value="P:positive regulation of type I interferon production"/>
    <property type="evidence" value="ECO:0007669"/>
    <property type="project" value="InterPro"/>
</dbReference>